<dbReference type="AlphaFoldDB" id="A0A350P2S8"/>
<evidence type="ECO:0000256" key="1">
    <source>
        <dbReference type="SAM" id="MobiDB-lite"/>
    </source>
</evidence>
<gene>
    <name evidence="2" type="ORF">DCW74_07665</name>
</gene>
<comment type="caution">
    <text evidence="2">The sequence shown here is derived from an EMBL/GenBank/DDBJ whole genome shotgun (WGS) entry which is preliminary data.</text>
</comment>
<organism evidence="2 3">
    <name type="scientific">Alteromonas australica</name>
    <dbReference type="NCBI Taxonomy" id="589873"/>
    <lineage>
        <taxon>Bacteria</taxon>
        <taxon>Pseudomonadati</taxon>
        <taxon>Pseudomonadota</taxon>
        <taxon>Gammaproteobacteria</taxon>
        <taxon>Alteromonadales</taxon>
        <taxon>Alteromonadaceae</taxon>
        <taxon>Alteromonas/Salinimonas group</taxon>
        <taxon>Alteromonas</taxon>
    </lineage>
</organism>
<sequence>LPTTQEQAPAAQPKKKGRNAKREG</sequence>
<dbReference type="STRING" id="589873.EP12_02075"/>
<name>A0A350P2S8_9ALTE</name>
<feature type="non-terminal residue" evidence="2">
    <location>
        <position position="1"/>
    </location>
</feature>
<dbReference type="GO" id="GO:0005840">
    <property type="term" value="C:ribosome"/>
    <property type="evidence" value="ECO:0007669"/>
    <property type="project" value="UniProtKB-KW"/>
</dbReference>
<keyword evidence="2" id="KW-0687">Ribonucleoprotein</keyword>
<dbReference type="EMBL" id="DNAN01000264">
    <property type="protein sequence ID" value="HAW75595.1"/>
    <property type="molecule type" value="Genomic_DNA"/>
</dbReference>
<reference evidence="2 3" key="1">
    <citation type="journal article" date="2018" name="Nat. Biotechnol.">
        <title>A standardized bacterial taxonomy based on genome phylogeny substantially revises the tree of life.</title>
        <authorList>
            <person name="Parks D.H."/>
            <person name="Chuvochina M."/>
            <person name="Waite D.W."/>
            <person name="Rinke C."/>
            <person name="Skarshewski A."/>
            <person name="Chaumeil P.A."/>
            <person name="Hugenholtz P."/>
        </authorList>
    </citation>
    <scope>NUCLEOTIDE SEQUENCE [LARGE SCALE GENOMIC DNA]</scope>
    <source>
        <strain evidence="2">UBA11978</strain>
    </source>
</reference>
<evidence type="ECO:0000313" key="2">
    <source>
        <dbReference type="EMBL" id="HAW75595.1"/>
    </source>
</evidence>
<proteinExistence type="predicted"/>
<feature type="region of interest" description="Disordered" evidence="1">
    <location>
        <begin position="1"/>
        <end position="24"/>
    </location>
</feature>
<protein>
    <submittedName>
        <fullName evidence="2">30S ribosomal protein S3</fullName>
    </submittedName>
</protein>
<feature type="compositionally biased region" description="Basic residues" evidence="1">
    <location>
        <begin position="13"/>
        <end position="24"/>
    </location>
</feature>
<keyword evidence="2" id="KW-0689">Ribosomal protein</keyword>
<dbReference type="Proteomes" id="UP000263517">
    <property type="component" value="Unassembled WGS sequence"/>
</dbReference>
<evidence type="ECO:0000313" key="3">
    <source>
        <dbReference type="Proteomes" id="UP000263517"/>
    </source>
</evidence>
<accession>A0A350P2S8</accession>